<protein>
    <submittedName>
        <fullName evidence="1">Uncharacterized protein</fullName>
    </submittedName>
</protein>
<sequence length="194" mass="21692">MRRGFVEAYDSNRSTPPLAAAVVVVFQGTRYALMDRDLVHRQTAASAVNHMALGVAGLGSEDALVHLLNYVWPNIFETSPHVIDAVMEAIEGMTVALSAAVMLNCCLQGLFHPARREVYWKIYNSLYIGVQDALVASYPILEDEQCSEQNNIYNRPELMMFCEVTGPDRPPVHMVQRLNRPVQSGFDNHDIDRG</sequence>
<dbReference type="InterPro" id="IPR016024">
    <property type="entry name" value="ARM-type_fold"/>
</dbReference>
<gene>
    <name evidence="1" type="ORF">F3Y22_tig00112910pilonHSYRG00077</name>
</gene>
<reference evidence="1" key="1">
    <citation type="submission" date="2019-09" db="EMBL/GenBank/DDBJ databases">
        <title>Draft genome information of white flower Hibiscus syriacus.</title>
        <authorList>
            <person name="Kim Y.-M."/>
        </authorList>
    </citation>
    <scope>NUCLEOTIDE SEQUENCE [LARGE SCALE GENOMIC DNA]</scope>
    <source>
        <strain evidence="1">YM2019G1</strain>
    </source>
</reference>
<dbReference type="PANTHER" id="PTHR12097">
    <property type="entry name" value="SPLICING FACTOR 3B, SUBUNIT 1-RELATED"/>
    <property type="match status" value="1"/>
</dbReference>
<dbReference type="Proteomes" id="UP000436088">
    <property type="component" value="Unassembled WGS sequence"/>
</dbReference>
<dbReference type="SUPFAM" id="SSF48371">
    <property type="entry name" value="ARM repeat"/>
    <property type="match status" value="1"/>
</dbReference>
<evidence type="ECO:0000313" key="1">
    <source>
        <dbReference type="EMBL" id="KAE8663772.1"/>
    </source>
</evidence>
<dbReference type="InterPro" id="IPR038737">
    <property type="entry name" value="SF3b_su1-like"/>
</dbReference>
<dbReference type="GO" id="GO:0000245">
    <property type="term" value="P:spliceosomal complex assembly"/>
    <property type="evidence" value="ECO:0007669"/>
    <property type="project" value="InterPro"/>
</dbReference>
<name>A0A6A2WRS9_HIBSY</name>
<dbReference type="GO" id="GO:0003729">
    <property type="term" value="F:mRNA binding"/>
    <property type="evidence" value="ECO:0007669"/>
    <property type="project" value="InterPro"/>
</dbReference>
<dbReference type="EMBL" id="VEPZ02001666">
    <property type="protein sequence ID" value="KAE8663772.1"/>
    <property type="molecule type" value="Genomic_DNA"/>
</dbReference>
<evidence type="ECO:0000313" key="2">
    <source>
        <dbReference type="Proteomes" id="UP000436088"/>
    </source>
</evidence>
<accession>A0A6A2WRS9</accession>
<dbReference type="AlphaFoldDB" id="A0A6A2WRS9"/>
<proteinExistence type="predicted"/>
<comment type="caution">
    <text evidence="1">The sequence shown here is derived from an EMBL/GenBank/DDBJ whole genome shotgun (WGS) entry which is preliminary data.</text>
</comment>
<organism evidence="1 2">
    <name type="scientific">Hibiscus syriacus</name>
    <name type="common">Rose of Sharon</name>
    <dbReference type="NCBI Taxonomy" id="106335"/>
    <lineage>
        <taxon>Eukaryota</taxon>
        <taxon>Viridiplantae</taxon>
        <taxon>Streptophyta</taxon>
        <taxon>Embryophyta</taxon>
        <taxon>Tracheophyta</taxon>
        <taxon>Spermatophyta</taxon>
        <taxon>Magnoliopsida</taxon>
        <taxon>eudicotyledons</taxon>
        <taxon>Gunneridae</taxon>
        <taxon>Pentapetalae</taxon>
        <taxon>rosids</taxon>
        <taxon>malvids</taxon>
        <taxon>Malvales</taxon>
        <taxon>Malvaceae</taxon>
        <taxon>Malvoideae</taxon>
        <taxon>Hibiscus</taxon>
    </lineage>
</organism>
<keyword evidence="2" id="KW-1185">Reference proteome</keyword>